<dbReference type="OrthoDB" id="215598at2"/>
<proteinExistence type="predicted"/>
<reference evidence="1 2" key="1">
    <citation type="submission" date="2018-02" db="EMBL/GenBank/DDBJ databases">
        <title>Comparative genomes isolates from brazilian mangrove.</title>
        <authorList>
            <person name="Araujo J.E."/>
            <person name="Taketani R.G."/>
            <person name="Silva M.C.P."/>
            <person name="Loureco M.V."/>
            <person name="Andreote F.D."/>
        </authorList>
    </citation>
    <scope>NUCLEOTIDE SEQUENCE [LARGE SCALE GENOMIC DNA]</scope>
    <source>
        <strain evidence="1 2">Hex-1 MGV</strain>
    </source>
</reference>
<evidence type="ECO:0000313" key="2">
    <source>
        <dbReference type="Proteomes" id="UP000238322"/>
    </source>
</evidence>
<dbReference type="Proteomes" id="UP000238322">
    <property type="component" value="Unassembled WGS sequence"/>
</dbReference>
<name>A0A2S8F8F7_9BACT</name>
<gene>
    <name evidence="1" type="ORF">C5Y83_27925</name>
</gene>
<accession>A0A2S8F8F7</accession>
<protein>
    <submittedName>
        <fullName evidence="1">Uncharacterized protein</fullName>
    </submittedName>
</protein>
<sequence>MAALNEDRDVWFVTFNEETYRRRNIVERLIGWLKECRNFLTRFENQARNFLRILEWSFTQRNLKTLG</sequence>
<evidence type="ECO:0000313" key="1">
    <source>
        <dbReference type="EMBL" id="PQO28443.1"/>
    </source>
</evidence>
<dbReference type="EMBL" id="PUHY01000016">
    <property type="protein sequence ID" value="PQO28443.1"/>
    <property type="molecule type" value="Genomic_DNA"/>
</dbReference>
<dbReference type="AlphaFoldDB" id="A0A2S8F8F7"/>
<comment type="caution">
    <text evidence="1">The sequence shown here is derived from an EMBL/GenBank/DDBJ whole genome shotgun (WGS) entry which is preliminary data.</text>
</comment>
<organism evidence="1 2">
    <name type="scientific">Blastopirellula marina</name>
    <dbReference type="NCBI Taxonomy" id="124"/>
    <lineage>
        <taxon>Bacteria</taxon>
        <taxon>Pseudomonadati</taxon>
        <taxon>Planctomycetota</taxon>
        <taxon>Planctomycetia</taxon>
        <taxon>Pirellulales</taxon>
        <taxon>Pirellulaceae</taxon>
        <taxon>Blastopirellula</taxon>
    </lineage>
</organism>